<keyword evidence="2" id="KW-1185">Reference proteome</keyword>
<protein>
    <submittedName>
        <fullName evidence="1">Alpha-L-fucosidase 2</fullName>
    </submittedName>
</protein>
<gene>
    <name evidence="1" type="ORF">LOK49_LG09G01099</name>
</gene>
<evidence type="ECO:0000313" key="2">
    <source>
        <dbReference type="Proteomes" id="UP001060215"/>
    </source>
</evidence>
<dbReference type="EMBL" id="CM045765">
    <property type="protein sequence ID" value="KAI8002062.1"/>
    <property type="molecule type" value="Genomic_DNA"/>
</dbReference>
<feature type="non-terminal residue" evidence="1">
    <location>
        <position position="307"/>
    </location>
</feature>
<proteinExistence type="predicted"/>
<evidence type="ECO:0000313" key="1">
    <source>
        <dbReference type="EMBL" id="KAI8002062.1"/>
    </source>
</evidence>
<dbReference type="Proteomes" id="UP001060215">
    <property type="component" value="Chromosome 8"/>
</dbReference>
<reference evidence="1 2" key="1">
    <citation type="journal article" date="2022" name="Plant J.">
        <title>Chromosome-level genome of Camellia lanceoleosa provides a valuable resource for understanding genome evolution and self-incompatibility.</title>
        <authorList>
            <person name="Gong W."/>
            <person name="Xiao S."/>
            <person name="Wang L."/>
            <person name="Liao Z."/>
            <person name="Chang Y."/>
            <person name="Mo W."/>
            <person name="Hu G."/>
            <person name="Li W."/>
            <person name="Zhao G."/>
            <person name="Zhu H."/>
            <person name="Hu X."/>
            <person name="Ji K."/>
            <person name="Xiang X."/>
            <person name="Song Q."/>
            <person name="Yuan D."/>
            <person name="Jin S."/>
            <person name="Zhang L."/>
        </authorList>
    </citation>
    <scope>NUCLEOTIDE SEQUENCE [LARGE SCALE GENOMIC DNA]</scope>
    <source>
        <strain evidence="1">SQ_2022a</strain>
    </source>
</reference>
<sequence length="307" mass="34353">MSNSIGHNLIHHNLLALVVLEHQSTINSSCISGYNLFQVQANSQIRTPHITSKFREKCLNLRKTKLPMRTNRVLSVFPQSVLATNPTSKVKSMLDPCEDENDDIQDDDVSLEADFVQRDEHSESVSEISSRIVMIMDDMVDEGCYGFPLLSETYTNIGVQFETLNLNEDTLWIGIPGNYTNPDAPKSLSVVRKLVDDGQYAEATTEAVKLSEVCSTLLPSIVHQLLGDIKLEFDDSHALYIEETYSRVLDLDIATTKVKYSLGEVEFVREHFPSNLDQVIMTKISGSKSGSLSFMVSLDSKLHHHSS</sequence>
<accession>A0ACC0GNH1</accession>
<comment type="caution">
    <text evidence="1">The sequence shown here is derived from an EMBL/GenBank/DDBJ whole genome shotgun (WGS) entry which is preliminary data.</text>
</comment>
<name>A0ACC0GNH1_9ERIC</name>
<organism evidence="1 2">
    <name type="scientific">Camellia lanceoleosa</name>
    <dbReference type="NCBI Taxonomy" id="1840588"/>
    <lineage>
        <taxon>Eukaryota</taxon>
        <taxon>Viridiplantae</taxon>
        <taxon>Streptophyta</taxon>
        <taxon>Embryophyta</taxon>
        <taxon>Tracheophyta</taxon>
        <taxon>Spermatophyta</taxon>
        <taxon>Magnoliopsida</taxon>
        <taxon>eudicotyledons</taxon>
        <taxon>Gunneridae</taxon>
        <taxon>Pentapetalae</taxon>
        <taxon>asterids</taxon>
        <taxon>Ericales</taxon>
        <taxon>Theaceae</taxon>
        <taxon>Camellia</taxon>
    </lineage>
</organism>